<evidence type="ECO:0000313" key="2">
    <source>
        <dbReference type="EMBL" id="RPB19219.1"/>
    </source>
</evidence>
<sequence>MDAIGARDMTWSADGTDIFCLPQSSIVRSEDRRRVPCSAPTVPLAEELEVTDNSVNRATILAAADSLELTRLLAAIYAQHAAKPARATPRPDIAYVWTNEEGANKPWIPRNRLPAPVDNLIGDTIVVRPLRATGTISIRPVPLLYKPNEPRKGTVNVKPQAPKSRPVAKWPKPSQQRQLDDEMEEVIHVRSAPVATPTEEVIIVRYPQRSPVVGARPRGTKPLLKSRQ</sequence>
<protein>
    <submittedName>
        <fullName evidence="2">Uncharacterized protein</fullName>
    </submittedName>
</protein>
<dbReference type="AlphaFoldDB" id="A0A3N4LCL6"/>
<accession>A0A3N4LCL6</accession>
<evidence type="ECO:0000313" key="3">
    <source>
        <dbReference type="Proteomes" id="UP000267821"/>
    </source>
</evidence>
<feature type="region of interest" description="Disordered" evidence="1">
    <location>
        <begin position="209"/>
        <end position="228"/>
    </location>
</feature>
<proteinExistence type="predicted"/>
<evidence type="ECO:0000256" key="1">
    <source>
        <dbReference type="SAM" id="MobiDB-lite"/>
    </source>
</evidence>
<reference evidence="2 3" key="1">
    <citation type="journal article" date="2018" name="Nat. Ecol. Evol.">
        <title>Pezizomycetes genomes reveal the molecular basis of ectomycorrhizal truffle lifestyle.</title>
        <authorList>
            <person name="Murat C."/>
            <person name="Payen T."/>
            <person name="Noel B."/>
            <person name="Kuo A."/>
            <person name="Morin E."/>
            <person name="Chen J."/>
            <person name="Kohler A."/>
            <person name="Krizsan K."/>
            <person name="Balestrini R."/>
            <person name="Da Silva C."/>
            <person name="Montanini B."/>
            <person name="Hainaut M."/>
            <person name="Levati E."/>
            <person name="Barry K.W."/>
            <person name="Belfiori B."/>
            <person name="Cichocki N."/>
            <person name="Clum A."/>
            <person name="Dockter R.B."/>
            <person name="Fauchery L."/>
            <person name="Guy J."/>
            <person name="Iotti M."/>
            <person name="Le Tacon F."/>
            <person name="Lindquist E.A."/>
            <person name="Lipzen A."/>
            <person name="Malagnac F."/>
            <person name="Mello A."/>
            <person name="Molinier V."/>
            <person name="Miyauchi S."/>
            <person name="Poulain J."/>
            <person name="Riccioni C."/>
            <person name="Rubini A."/>
            <person name="Sitrit Y."/>
            <person name="Splivallo R."/>
            <person name="Traeger S."/>
            <person name="Wang M."/>
            <person name="Zifcakova L."/>
            <person name="Wipf D."/>
            <person name="Zambonelli A."/>
            <person name="Paolocci F."/>
            <person name="Nowrousian M."/>
            <person name="Ottonello S."/>
            <person name="Baldrian P."/>
            <person name="Spatafora J.W."/>
            <person name="Henrissat B."/>
            <person name="Nagy L.G."/>
            <person name="Aury J.M."/>
            <person name="Wincker P."/>
            <person name="Grigoriev I.V."/>
            <person name="Bonfante P."/>
            <person name="Martin F.M."/>
        </authorList>
    </citation>
    <scope>NUCLEOTIDE SEQUENCE [LARGE SCALE GENOMIC DNA]</scope>
    <source>
        <strain evidence="2 3">ATCC MYA-4762</strain>
    </source>
</reference>
<gene>
    <name evidence="2" type="ORF">L211DRAFT_853406</name>
</gene>
<feature type="region of interest" description="Disordered" evidence="1">
    <location>
        <begin position="149"/>
        <end position="180"/>
    </location>
</feature>
<dbReference type="EMBL" id="ML121595">
    <property type="protein sequence ID" value="RPB19219.1"/>
    <property type="molecule type" value="Genomic_DNA"/>
</dbReference>
<dbReference type="InParanoid" id="A0A3N4LCL6"/>
<dbReference type="Proteomes" id="UP000267821">
    <property type="component" value="Unassembled WGS sequence"/>
</dbReference>
<dbReference type="OrthoDB" id="5392695at2759"/>
<keyword evidence="3" id="KW-1185">Reference proteome</keyword>
<organism evidence="2 3">
    <name type="scientific">Terfezia boudieri ATCC MYA-4762</name>
    <dbReference type="NCBI Taxonomy" id="1051890"/>
    <lineage>
        <taxon>Eukaryota</taxon>
        <taxon>Fungi</taxon>
        <taxon>Dikarya</taxon>
        <taxon>Ascomycota</taxon>
        <taxon>Pezizomycotina</taxon>
        <taxon>Pezizomycetes</taxon>
        <taxon>Pezizales</taxon>
        <taxon>Pezizaceae</taxon>
        <taxon>Terfezia</taxon>
    </lineage>
</organism>
<name>A0A3N4LCL6_9PEZI</name>